<keyword evidence="5" id="KW-1133">Transmembrane helix</keyword>
<dbReference type="InterPro" id="IPR003591">
    <property type="entry name" value="Leu-rich_rpt_typical-subtyp"/>
</dbReference>
<feature type="signal peptide" evidence="6">
    <location>
        <begin position="1"/>
        <end position="17"/>
    </location>
</feature>
<evidence type="ECO:0000256" key="6">
    <source>
        <dbReference type="SAM" id="SignalP"/>
    </source>
</evidence>
<dbReference type="InterPro" id="IPR032675">
    <property type="entry name" value="LRR_dom_sf"/>
</dbReference>
<evidence type="ECO:0000256" key="5">
    <source>
        <dbReference type="SAM" id="Phobius"/>
    </source>
</evidence>
<keyword evidence="3" id="KW-0677">Repeat</keyword>
<gene>
    <name evidence="7" type="ORF">CLUMA_CG001992</name>
</gene>
<feature type="coiled-coil region" evidence="4">
    <location>
        <begin position="255"/>
        <end position="303"/>
    </location>
</feature>
<keyword evidence="4" id="KW-0175">Coiled coil</keyword>
<dbReference type="PANTHER" id="PTHR24373:SF275">
    <property type="entry name" value="TIR DOMAIN-CONTAINING PROTEIN"/>
    <property type="match status" value="1"/>
</dbReference>
<dbReference type="AlphaFoldDB" id="A0A1J1HJW5"/>
<keyword evidence="2 6" id="KW-0732">Signal</keyword>
<feature type="chain" id="PRO_5011977981" evidence="6">
    <location>
        <begin position="18"/>
        <end position="521"/>
    </location>
</feature>
<dbReference type="PANTHER" id="PTHR24373">
    <property type="entry name" value="SLIT RELATED LEUCINE-RICH REPEAT NEURONAL PROTEIN"/>
    <property type="match status" value="1"/>
</dbReference>
<dbReference type="OrthoDB" id="5954366at2759"/>
<accession>A0A1J1HJW5</accession>
<feature type="transmembrane region" description="Helical" evidence="5">
    <location>
        <begin position="468"/>
        <end position="488"/>
    </location>
</feature>
<reference evidence="7 8" key="1">
    <citation type="submission" date="2015-04" db="EMBL/GenBank/DDBJ databases">
        <authorList>
            <person name="Syromyatnikov M.Y."/>
            <person name="Popov V.N."/>
        </authorList>
    </citation>
    <scope>NUCLEOTIDE SEQUENCE [LARGE SCALE GENOMIC DNA]</scope>
</reference>
<dbReference type="PROSITE" id="PS51450">
    <property type="entry name" value="LRR"/>
    <property type="match status" value="1"/>
</dbReference>
<dbReference type="SUPFAM" id="SSF52058">
    <property type="entry name" value="L domain-like"/>
    <property type="match status" value="1"/>
</dbReference>
<keyword evidence="5" id="KW-0472">Membrane</keyword>
<name>A0A1J1HJW5_9DIPT</name>
<dbReference type="SMART" id="SM00369">
    <property type="entry name" value="LRR_TYP"/>
    <property type="match status" value="2"/>
</dbReference>
<proteinExistence type="predicted"/>
<dbReference type="EMBL" id="CVRI01000006">
    <property type="protein sequence ID" value="CRK88211.1"/>
    <property type="molecule type" value="Genomic_DNA"/>
</dbReference>
<evidence type="ECO:0000313" key="7">
    <source>
        <dbReference type="EMBL" id="CRK88211.1"/>
    </source>
</evidence>
<dbReference type="Proteomes" id="UP000183832">
    <property type="component" value="Unassembled WGS sequence"/>
</dbReference>
<organism evidence="7 8">
    <name type="scientific">Clunio marinus</name>
    <dbReference type="NCBI Taxonomy" id="568069"/>
    <lineage>
        <taxon>Eukaryota</taxon>
        <taxon>Metazoa</taxon>
        <taxon>Ecdysozoa</taxon>
        <taxon>Arthropoda</taxon>
        <taxon>Hexapoda</taxon>
        <taxon>Insecta</taxon>
        <taxon>Pterygota</taxon>
        <taxon>Neoptera</taxon>
        <taxon>Endopterygota</taxon>
        <taxon>Diptera</taxon>
        <taxon>Nematocera</taxon>
        <taxon>Chironomoidea</taxon>
        <taxon>Chironomidae</taxon>
        <taxon>Clunio</taxon>
    </lineage>
</organism>
<evidence type="ECO:0000256" key="2">
    <source>
        <dbReference type="ARBA" id="ARBA00022729"/>
    </source>
</evidence>
<sequence length="521" mass="60329">MNFGIVVLFSVISLVAGIEITCKFLFYTGSLDYGYNCRIDSPALIILNPNIKIDSISGNHISFNTNSDVDRLLFVHMPNMHYIPIGYSKFFKNLNNFWIAACPIESIKKSDFEEPDTLKILGIRSTRIEIIDADVFSNMKILEQLHLHSNQIKTIDENALANLKELKVLNLSGNKIAYLPAQLFKHNEIIERIDFSSNKLRIIESSVFLNLLKVKEIKLSGNMCNNKIFPVDYALIENFISEIGVNCENIFRNVIDDLNDTKQDLETKIDKLKNENVLNNATLKNKQNEIMIRDQNNNDLKKNLSSLSMKMTEISLQKLKLQDEIEVLKMNHSDVAAKFEKLFNATIDITMSYTQSQENLKNCFKKNENLSGKIIDMKKKLDWFELNYTMVSDEISVLLENKRKTEANLTTLLQQKLMIQFDLTNLEANHSATISEKIKVQKENDRLLLLSQNYAEEEKLNDERNFRIIIFSVVILALLATAFIIYRIKRYRKFYEYRTNEFEISGNILDDIEGRDLDIQH</sequence>
<evidence type="ECO:0000256" key="4">
    <source>
        <dbReference type="SAM" id="Coils"/>
    </source>
</evidence>
<keyword evidence="8" id="KW-1185">Reference proteome</keyword>
<dbReference type="Pfam" id="PF13855">
    <property type="entry name" value="LRR_8"/>
    <property type="match status" value="1"/>
</dbReference>
<evidence type="ECO:0000256" key="3">
    <source>
        <dbReference type="ARBA" id="ARBA00022737"/>
    </source>
</evidence>
<dbReference type="InterPro" id="IPR001611">
    <property type="entry name" value="Leu-rich_rpt"/>
</dbReference>
<dbReference type="Gene3D" id="3.80.10.10">
    <property type="entry name" value="Ribonuclease Inhibitor"/>
    <property type="match status" value="1"/>
</dbReference>
<keyword evidence="5" id="KW-0812">Transmembrane</keyword>
<protein>
    <submittedName>
        <fullName evidence="7">CLUMA_CG001992, isoform A</fullName>
    </submittedName>
</protein>
<keyword evidence="1" id="KW-0433">Leucine-rich repeat</keyword>
<evidence type="ECO:0000313" key="8">
    <source>
        <dbReference type="Proteomes" id="UP000183832"/>
    </source>
</evidence>
<evidence type="ECO:0000256" key="1">
    <source>
        <dbReference type="ARBA" id="ARBA00022614"/>
    </source>
</evidence>
<dbReference type="InterPro" id="IPR050328">
    <property type="entry name" value="Dev_Immune_Receptor"/>
</dbReference>